<dbReference type="RefSeq" id="WP_189697672.1">
    <property type="nucleotide sequence ID" value="NZ_BMTA01000005.1"/>
</dbReference>
<dbReference type="Proteomes" id="UP000594008">
    <property type="component" value="Chromosome"/>
</dbReference>
<sequence>MIDAIAFKFRTVTQWVQLPEEYGHWRGVHNRLRTRAVDGAWERGFIALITQADADEDVSRVVSVDSTIARAHQHAAGARKKASLVLAGEPAHHAIAGPAAD</sequence>
<dbReference type="InterPro" id="IPR025161">
    <property type="entry name" value="IS402-like_dom"/>
</dbReference>
<proteinExistence type="predicted"/>
<evidence type="ECO:0000313" key="3">
    <source>
        <dbReference type="Proteomes" id="UP000594008"/>
    </source>
</evidence>
<dbReference type="KEGG" id="schf:IPT68_00640"/>
<dbReference type="InterPro" id="IPR052909">
    <property type="entry name" value="Transposase_6_like"/>
</dbReference>
<accession>A0A7M2TB71</accession>
<name>A0A7M2TB71_STRCW</name>
<dbReference type="EMBL" id="CP063374">
    <property type="protein sequence ID" value="QOV44591.1"/>
    <property type="molecule type" value="Genomic_DNA"/>
</dbReference>
<dbReference type="AlphaFoldDB" id="A0A7M2TB71"/>
<evidence type="ECO:0000259" key="1">
    <source>
        <dbReference type="Pfam" id="PF13340"/>
    </source>
</evidence>
<organism evidence="2 3">
    <name type="scientific">Streptomyces chromofuscus</name>
    <dbReference type="NCBI Taxonomy" id="42881"/>
    <lineage>
        <taxon>Bacteria</taxon>
        <taxon>Bacillati</taxon>
        <taxon>Actinomycetota</taxon>
        <taxon>Actinomycetes</taxon>
        <taxon>Kitasatosporales</taxon>
        <taxon>Streptomycetaceae</taxon>
        <taxon>Streptomyces</taxon>
    </lineage>
</organism>
<keyword evidence="3" id="KW-1185">Reference proteome</keyword>
<reference evidence="2 3" key="1">
    <citation type="submission" date="2020-10" db="EMBL/GenBank/DDBJ databases">
        <title>Streptomyces chromofuscus complate genome analysis.</title>
        <authorList>
            <person name="Anwar N."/>
        </authorList>
    </citation>
    <scope>NUCLEOTIDE SEQUENCE [LARGE SCALE GENOMIC DNA]</scope>
    <source>
        <strain evidence="2 3">DSM 40273</strain>
    </source>
</reference>
<protein>
    <submittedName>
        <fullName evidence="2">Transposase</fullName>
    </submittedName>
</protein>
<evidence type="ECO:0000313" key="2">
    <source>
        <dbReference type="EMBL" id="QOV44591.1"/>
    </source>
</evidence>
<dbReference type="Pfam" id="PF13340">
    <property type="entry name" value="DUF4096"/>
    <property type="match status" value="1"/>
</dbReference>
<feature type="domain" description="Insertion element IS402-like" evidence="1">
    <location>
        <begin position="1"/>
        <end position="43"/>
    </location>
</feature>
<dbReference type="PANTHER" id="PTHR46637">
    <property type="entry name" value="TIS1421-TRANSPOSASE PROTEIN A"/>
    <property type="match status" value="1"/>
</dbReference>
<gene>
    <name evidence="2" type="ORF">IPT68_00640</name>
</gene>
<dbReference type="PANTHER" id="PTHR46637:SF1">
    <property type="entry name" value="BLL5188 PROTEIN"/>
    <property type="match status" value="1"/>
</dbReference>